<organism evidence="3 4">
    <name type="scientific">Antribacter soli</name>
    <dbReference type="NCBI Taxonomy" id="2910976"/>
    <lineage>
        <taxon>Bacteria</taxon>
        <taxon>Bacillati</taxon>
        <taxon>Actinomycetota</taxon>
        <taxon>Actinomycetes</taxon>
        <taxon>Micrococcales</taxon>
        <taxon>Promicromonosporaceae</taxon>
        <taxon>Antribacter</taxon>
    </lineage>
</organism>
<evidence type="ECO:0000259" key="2">
    <source>
        <dbReference type="Pfam" id="PF01575"/>
    </source>
</evidence>
<dbReference type="PANTHER" id="PTHR43841">
    <property type="entry name" value="3-HYDROXYACYL-THIOESTER DEHYDRATASE HTDX-RELATED"/>
    <property type="match status" value="1"/>
</dbReference>
<evidence type="ECO:0000313" key="3">
    <source>
        <dbReference type="EMBL" id="MCF4122799.1"/>
    </source>
</evidence>
<dbReference type="Gene3D" id="3.10.129.10">
    <property type="entry name" value="Hotdog Thioesterase"/>
    <property type="match status" value="1"/>
</dbReference>
<dbReference type="GO" id="GO:0004312">
    <property type="term" value="F:fatty acid synthase activity"/>
    <property type="evidence" value="ECO:0007669"/>
    <property type="project" value="InterPro"/>
</dbReference>
<dbReference type="InterPro" id="IPR029069">
    <property type="entry name" value="HotDog_dom_sf"/>
</dbReference>
<reference evidence="3" key="1">
    <citation type="submission" date="2022-01" db="EMBL/GenBank/DDBJ databases">
        <title>Antribacter sp. nov., isolated from Guizhou of China.</title>
        <authorList>
            <person name="Chengliang C."/>
            <person name="Ya Z."/>
        </authorList>
    </citation>
    <scope>NUCLEOTIDE SEQUENCE</scope>
    <source>
        <strain evidence="3">KLBMP 9083</strain>
    </source>
</reference>
<sequence>MTAQTGTTPVLADLAVGDVIGTRTIELDRSRLVRYAGASGDFNPIHWNDAYAGSVGLPGVIAHGMLTMGSVIGLVEDWAGDPGAVVDYQARFTRPVPVPNPGTAAVEVTGTIAAIDAEAGTARVDLAVTFDGQKVLGKVQALVRLA</sequence>
<dbReference type="InterPro" id="IPR002539">
    <property type="entry name" value="MaoC-like_dom"/>
</dbReference>
<keyword evidence="4" id="KW-1185">Reference proteome</keyword>
<gene>
    <name evidence="3" type="ORF">L1785_17610</name>
</gene>
<dbReference type="PANTHER" id="PTHR43841:SF3">
    <property type="entry name" value="(3R)-HYDROXYACYL-ACP DEHYDRATASE SUBUNIT HADB"/>
    <property type="match status" value="1"/>
</dbReference>
<name>A0AA41QIL7_9MICO</name>
<dbReference type="InterPro" id="IPR003965">
    <property type="entry name" value="Fatty_acid_synthase"/>
</dbReference>
<evidence type="ECO:0000256" key="1">
    <source>
        <dbReference type="ARBA" id="ARBA00005254"/>
    </source>
</evidence>
<dbReference type="Proteomes" id="UP001165405">
    <property type="component" value="Unassembled WGS sequence"/>
</dbReference>
<comment type="similarity">
    <text evidence="1">Belongs to the enoyl-CoA hydratase/isomerase family.</text>
</comment>
<accession>A0AA41QIL7</accession>
<dbReference type="Pfam" id="PF01575">
    <property type="entry name" value="MaoC_dehydratas"/>
    <property type="match status" value="1"/>
</dbReference>
<dbReference type="EMBL" id="JAKGSG010000047">
    <property type="protein sequence ID" value="MCF4122799.1"/>
    <property type="molecule type" value="Genomic_DNA"/>
</dbReference>
<protein>
    <submittedName>
        <fullName evidence="3">MaoC family dehydratase</fullName>
    </submittedName>
</protein>
<dbReference type="PRINTS" id="PR01483">
    <property type="entry name" value="FASYNTHASE"/>
</dbReference>
<dbReference type="GO" id="GO:0006633">
    <property type="term" value="P:fatty acid biosynthetic process"/>
    <property type="evidence" value="ECO:0007669"/>
    <property type="project" value="InterPro"/>
</dbReference>
<evidence type="ECO:0000313" key="4">
    <source>
        <dbReference type="Proteomes" id="UP001165405"/>
    </source>
</evidence>
<proteinExistence type="inferred from homology"/>
<dbReference type="AlphaFoldDB" id="A0AA41QIL7"/>
<comment type="caution">
    <text evidence="3">The sequence shown here is derived from an EMBL/GenBank/DDBJ whole genome shotgun (WGS) entry which is preliminary data.</text>
</comment>
<dbReference type="GO" id="GO:0005835">
    <property type="term" value="C:fatty acid synthase complex"/>
    <property type="evidence" value="ECO:0007669"/>
    <property type="project" value="InterPro"/>
</dbReference>
<dbReference type="CDD" id="cd03453">
    <property type="entry name" value="SAV4209_like"/>
    <property type="match status" value="1"/>
</dbReference>
<dbReference type="SUPFAM" id="SSF54637">
    <property type="entry name" value="Thioesterase/thiol ester dehydrase-isomerase"/>
    <property type="match status" value="1"/>
</dbReference>
<dbReference type="RefSeq" id="WP_236090593.1">
    <property type="nucleotide sequence ID" value="NZ_JAKGSG010000047.1"/>
</dbReference>
<feature type="domain" description="MaoC-like" evidence="2">
    <location>
        <begin position="18"/>
        <end position="124"/>
    </location>
</feature>